<dbReference type="EMBL" id="FNIR01000001">
    <property type="protein sequence ID" value="SDN58034.1"/>
    <property type="molecule type" value="Genomic_DNA"/>
</dbReference>
<dbReference type="Pfam" id="PF13338">
    <property type="entry name" value="AbiEi_4"/>
    <property type="match status" value="1"/>
</dbReference>
<dbReference type="AlphaFoldDB" id="A0A1H0CJI0"/>
<dbReference type="Proteomes" id="UP000199088">
    <property type="component" value="Unassembled WGS sequence"/>
</dbReference>
<dbReference type="OrthoDB" id="5143202at2"/>
<dbReference type="STRING" id="1052260.SAMN05660199_00327"/>
<accession>A0A1H0CJI0</accession>
<proteinExistence type="predicted"/>
<evidence type="ECO:0000259" key="1">
    <source>
        <dbReference type="Pfam" id="PF13338"/>
    </source>
</evidence>
<gene>
    <name evidence="2" type="ORF">SAMN05660199_00327</name>
</gene>
<dbReference type="RefSeq" id="WP_091238418.1">
    <property type="nucleotide sequence ID" value="NZ_FNIR01000001.1"/>
</dbReference>
<reference evidence="3" key="1">
    <citation type="submission" date="2016-10" db="EMBL/GenBank/DDBJ databases">
        <authorList>
            <person name="Varghese N."/>
            <person name="Submissions S."/>
        </authorList>
    </citation>
    <scope>NUCLEOTIDE SEQUENCE [LARGE SCALE GENOMIC DNA]</scope>
    <source>
        <strain evidence="3">DSM 45843</strain>
    </source>
</reference>
<dbReference type="InterPro" id="IPR025159">
    <property type="entry name" value="AbiEi_N"/>
</dbReference>
<feature type="domain" description="AbiEi antitoxin N-terminal" evidence="1">
    <location>
        <begin position="10"/>
        <end position="49"/>
    </location>
</feature>
<keyword evidence="3" id="KW-1185">Reference proteome</keyword>
<sequence>MHPYLIAAMERHGGVFAAADALAVGMDRASIRRLVASGEWRRIRYGIYTTAARWLQHGVAGTTHELECAAVVRRLGRPTTISHTSAARLHGLVVPAEAPTGVWLTDEEQFRTGTEYRILEAPLPAEAVEPHGALTVTSLARTLADVGRYRDIADTVVAVDDALADGRVTPAELTAAALAQTHWRGAGRASTAFGLSAVGAHSPHETRTRLRVRGSGFPAPMLQVAVLQGNRLVAVLDMFWPEYRVFLNCDGKIKVTDPWGGRSGAEAVWREKAQHDELVDLGLRGSHVKPVDLHAGWPLKVARLERLFTEPVPALVDGVRFEQWQGGLRVPARVLHHAA</sequence>
<evidence type="ECO:0000313" key="2">
    <source>
        <dbReference type="EMBL" id="SDN58034.1"/>
    </source>
</evidence>
<evidence type="ECO:0000313" key="3">
    <source>
        <dbReference type="Proteomes" id="UP000199088"/>
    </source>
</evidence>
<protein>
    <submittedName>
        <fullName evidence="2">Transcriptional regulator, AbiEi antitoxin, Type IV TA system</fullName>
    </submittedName>
</protein>
<organism evidence="2 3">
    <name type="scientific">Klenkia soli</name>
    <dbReference type="NCBI Taxonomy" id="1052260"/>
    <lineage>
        <taxon>Bacteria</taxon>
        <taxon>Bacillati</taxon>
        <taxon>Actinomycetota</taxon>
        <taxon>Actinomycetes</taxon>
        <taxon>Geodermatophilales</taxon>
        <taxon>Geodermatophilaceae</taxon>
        <taxon>Klenkia</taxon>
    </lineage>
</organism>
<name>A0A1H0CJI0_9ACTN</name>